<dbReference type="EMBL" id="WMYO01000005">
    <property type="protein sequence ID" value="MTR27930.1"/>
    <property type="molecule type" value="Genomic_DNA"/>
</dbReference>
<dbReference type="NCBIfam" id="TIGR01847">
    <property type="entry name" value="bacteriocin_sig"/>
    <property type="match status" value="1"/>
</dbReference>
<sequence length="52" mass="5354">MINKEMNTTDLATVTGGGWKTNLAIGGLCLASGPIGTMICLGAYNGYMDSAR</sequence>
<dbReference type="NCBIfam" id="TIGR03949">
    <property type="entry name" value="bact_IIb_cerein"/>
    <property type="match status" value="1"/>
</dbReference>
<keyword evidence="1" id="KW-0472">Membrane</keyword>
<feature type="transmembrane region" description="Helical" evidence="1">
    <location>
        <begin position="23"/>
        <end position="44"/>
    </location>
</feature>
<dbReference type="InterPro" id="IPR010133">
    <property type="entry name" value="Bacteriocin_signal_seq"/>
</dbReference>
<organism evidence="2 3">
    <name type="scientific">Streptococcus salivarius</name>
    <dbReference type="NCBI Taxonomy" id="1304"/>
    <lineage>
        <taxon>Bacteria</taxon>
        <taxon>Bacillati</taxon>
        <taxon>Bacillota</taxon>
        <taxon>Bacilli</taxon>
        <taxon>Lactobacillales</taxon>
        <taxon>Streptococcaceae</taxon>
        <taxon>Streptococcus</taxon>
    </lineage>
</organism>
<evidence type="ECO:0000313" key="2">
    <source>
        <dbReference type="EMBL" id="MTR27930.1"/>
    </source>
</evidence>
<dbReference type="RefSeq" id="WP_060971578.1">
    <property type="nucleotide sequence ID" value="NZ_JADNDA010000006.1"/>
</dbReference>
<evidence type="ECO:0000256" key="1">
    <source>
        <dbReference type="SAM" id="Phobius"/>
    </source>
</evidence>
<protein>
    <submittedName>
        <fullName evidence="2">Class IIb bacteriocin, lactobin A/cerein 7B family</fullName>
    </submittedName>
</protein>
<dbReference type="AlphaFoldDB" id="A0A6A8UDR2"/>
<dbReference type="InterPro" id="IPR023991">
    <property type="entry name" value="Bacteriocin_IIb_lactobn/cerein"/>
</dbReference>
<evidence type="ECO:0000313" key="3">
    <source>
        <dbReference type="Proteomes" id="UP000439678"/>
    </source>
</evidence>
<proteinExistence type="predicted"/>
<keyword evidence="1" id="KW-1133">Transmembrane helix</keyword>
<name>A0A6A8UDR2_STRSL</name>
<dbReference type="Proteomes" id="UP000439678">
    <property type="component" value="Unassembled WGS sequence"/>
</dbReference>
<accession>A0A6A8UDR2</accession>
<keyword evidence="1" id="KW-0812">Transmembrane</keyword>
<reference evidence="2 3" key="1">
    <citation type="journal article" date="2019" name="Nat. Med.">
        <title>A library of human gut bacterial isolates paired with longitudinal multiomics data enables mechanistic microbiome research.</title>
        <authorList>
            <person name="Poyet M."/>
            <person name="Groussin M."/>
            <person name="Gibbons S.M."/>
            <person name="Avila-Pacheco J."/>
            <person name="Jiang X."/>
            <person name="Kearney S.M."/>
            <person name="Perrotta A.R."/>
            <person name="Berdy B."/>
            <person name="Zhao S."/>
            <person name="Lieberman T.D."/>
            <person name="Swanson P.K."/>
            <person name="Smith M."/>
            <person name="Roesemann S."/>
            <person name="Alexander J.E."/>
            <person name="Rich S.A."/>
            <person name="Livny J."/>
            <person name="Vlamakis H."/>
            <person name="Clish C."/>
            <person name="Bullock K."/>
            <person name="Deik A."/>
            <person name="Scott J."/>
            <person name="Pierce K.A."/>
            <person name="Xavier R.J."/>
            <person name="Alm E.J."/>
        </authorList>
    </citation>
    <scope>NUCLEOTIDE SEQUENCE [LARGE SCALE GENOMIC DNA]</scope>
    <source>
        <strain evidence="2 3">BIOML-A4</strain>
    </source>
</reference>
<comment type="caution">
    <text evidence="2">The sequence shown here is derived from an EMBL/GenBank/DDBJ whole genome shotgun (WGS) entry which is preliminary data.</text>
</comment>
<gene>
    <name evidence="2" type="ORF">GMC65_06100</name>
</gene>